<evidence type="ECO:0008006" key="4">
    <source>
        <dbReference type="Google" id="ProtNLM"/>
    </source>
</evidence>
<name>A0A1I0Y8U8_9FLAO</name>
<organism evidence="2 3">
    <name type="scientific">Flavobacterium swingsii</name>
    <dbReference type="NCBI Taxonomy" id="498292"/>
    <lineage>
        <taxon>Bacteria</taxon>
        <taxon>Pseudomonadati</taxon>
        <taxon>Bacteroidota</taxon>
        <taxon>Flavobacteriia</taxon>
        <taxon>Flavobacteriales</taxon>
        <taxon>Flavobacteriaceae</taxon>
        <taxon>Flavobacterium</taxon>
    </lineage>
</organism>
<proteinExistence type="predicted"/>
<feature type="chain" id="PRO_5011669652" description="DUF4468 domain-containing protein" evidence="1">
    <location>
        <begin position="20"/>
        <end position="194"/>
    </location>
</feature>
<evidence type="ECO:0000313" key="3">
    <source>
        <dbReference type="Proteomes" id="UP000199604"/>
    </source>
</evidence>
<accession>A0A1I0Y8U8</accession>
<evidence type="ECO:0000313" key="2">
    <source>
        <dbReference type="EMBL" id="SFB08900.1"/>
    </source>
</evidence>
<dbReference type="AlphaFoldDB" id="A0A1I0Y8U8"/>
<evidence type="ECO:0000256" key="1">
    <source>
        <dbReference type="SAM" id="SignalP"/>
    </source>
</evidence>
<dbReference type="Proteomes" id="UP000199604">
    <property type="component" value="Unassembled WGS sequence"/>
</dbReference>
<gene>
    <name evidence="2" type="ORF">SAMN05660845_1538</name>
</gene>
<feature type="signal peptide" evidence="1">
    <location>
        <begin position="1"/>
        <end position="19"/>
    </location>
</feature>
<reference evidence="3" key="1">
    <citation type="submission" date="2016-10" db="EMBL/GenBank/DDBJ databases">
        <authorList>
            <person name="Varghese N."/>
            <person name="Submissions S."/>
        </authorList>
    </citation>
    <scope>NUCLEOTIDE SEQUENCE [LARGE SCALE GENOMIC DNA]</scope>
    <source>
        <strain evidence="3">DSM 21789</strain>
    </source>
</reference>
<dbReference type="EMBL" id="FOJT01000004">
    <property type="protein sequence ID" value="SFB08900.1"/>
    <property type="molecule type" value="Genomic_DNA"/>
</dbReference>
<protein>
    <recommendedName>
        <fullName evidence="4">DUF4468 domain-containing protein</fullName>
    </recommendedName>
</protein>
<dbReference type="OrthoDB" id="1338807at2"/>
<dbReference type="RefSeq" id="WP_091475719.1">
    <property type="nucleotide sequence ID" value="NZ_FOJT01000004.1"/>
</dbReference>
<sequence>MKKLFILLCFLSLSSFAQTAYFFNKKGEKIVMRDDTVEILVVDDRISYAEVGKSWEKYIRFKDLDYAIVGPHYFKSFKLINAKGKSEKETAFFVLAETKERKLLSYTVTVIGKYGSSKYYNIYCIDNNNNILDYVKLNESFVYKGARMKISPMINKHFSDCPEVMSEFSKFEDTDEKHLNVLGFFDSQRYIKCN</sequence>
<keyword evidence="1" id="KW-0732">Signal</keyword>
<dbReference type="STRING" id="498292.SAMN05660845_1538"/>
<keyword evidence="3" id="KW-1185">Reference proteome</keyword>